<protein>
    <submittedName>
        <fullName evidence="1">Uncharacterized protein</fullName>
    </submittedName>
</protein>
<keyword evidence="2" id="KW-1185">Reference proteome</keyword>
<accession>A0AAV4J111</accession>
<comment type="caution">
    <text evidence="1">The sequence shown here is derived from an EMBL/GenBank/DDBJ whole genome shotgun (WGS) entry which is preliminary data.</text>
</comment>
<evidence type="ECO:0000313" key="1">
    <source>
        <dbReference type="EMBL" id="GFS15575.1"/>
    </source>
</evidence>
<organism evidence="1 2">
    <name type="scientific">Elysia marginata</name>
    <dbReference type="NCBI Taxonomy" id="1093978"/>
    <lineage>
        <taxon>Eukaryota</taxon>
        <taxon>Metazoa</taxon>
        <taxon>Spiralia</taxon>
        <taxon>Lophotrochozoa</taxon>
        <taxon>Mollusca</taxon>
        <taxon>Gastropoda</taxon>
        <taxon>Heterobranchia</taxon>
        <taxon>Euthyneura</taxon>
        <taxon>Panpulmonata</taxon>
        <taxon>Sacoglossa</taxon>
        <taxon>Placobranchoidea</taxon>
        <taxon>Plakobranchidae</taxon>
        <taxon>Elysia</taxon>
    </lineage>
</organism>
<dbReference type="AlphaFoldDB" id="A0AAV4J111"/>
<sequence length="129" mass="14249">MNEKIGVAVVQITPPLLVPMAQTWSGQVGSLGQPMDFYTRWANPTLIESVAYPQVENLPCHLPNEQVVIVEDTAAKQTLLNRPKQTKLAVVFILTLQMTGHDTFSFRSVPSILLGSEKSARGNFEKEAK</sequence>
<dbReference type="EMBL" id="BMAT01013575">
    <property type="protein sequence ID" value="GFS15575.1"/>
    <property type="molecule type" value="Genomic_DNA"/>
</dbReference>
<dbReference type="Proteomes" id="UP000762676">
    <property type="component" value="Unassembled WGS sequence"/>
</dbReference>
<proteinExistence type="predicted"/>
<name>A0AAV4J111_9GAST</name>
<evidence type="ECO:0000313" key="2">
    <source>
        <dbReference type="Proteomes" id="UP000762676"/>
    </source>
</evidence>
<gene>
    <name evidence="1" type="ORF">ElyMa_006774100</name>
</gene>
<reference evidence="1 2" key="1">
    <citation type="journal article" date="2021" name="Elife">
        <title>Chloroplast acquisition without the gene transfer in kleptoplastic sea slugs, Plakobranchus ocellatus.</title>
        <authorList>
            <person name="Maeda T."/>
            <person name="Takahashi S."/>
            <person name="Yoshida T."/>
            <person name="Shimamura S."/>
            <person name="Takaki Y."/>
            <person name="Nagai Y."/>
            <person name="Toyoda A."/>
            <person name="Suzuki Y."/>
            <person name="Arimoto A."/>
            <person name="Ishii H."/>
            <person name="Satoh N."/>
            <person name="Nishiyama T."/>
            <person name="Hasebe M."/>
            <person name="Maruyama T."/>
            <person name="Minagawa J."/>
            <person name="Obokata J."/>
            <person name="Shigenobu S."/>
        </authorList>
    </citation>
    <scope>NUCLEOTIDE SEQUENCE [LARGE SCALE GENOMIC DNA]</scope>
</reference>